<evidence type="ECO:0000313" key="1">
    <source>
        <dbReference type="EMBL" id="ARN74754.1"/>
    </source>
</evidence>
<evidence type="ECO:0008006" key="3">
    <source>
        <dbReference type="Google" id="ProtNLM"/>
    </source>
</evidence>
<dbReference type="SUPFAM" id="SSF56925">
    <property type="entry name" value="OMPA-like"/>
    <property type="match status" value="1"/>
</dbReference>
<protein>
    <recommendedName>
        <fullName evidence="3">Outer membrane protein OmpW</fullName>
    </recommendedName>
</protein>
<dbReference type="GO" id="GO:0055085">
    <property type="term" value="P:transmembrane transport"/>
    <property type="evidence" value="ECO:0007669"/>
    <property type="project" value="TreeGrafter"/>
</dbReference>
<dbReference type="InterPro" id="IPR005618">
    <property type="entry name" value="OMPW"/>
</dbReference>
<dbReference type="AlphaFoldDB" id="A0A1X9NCI7"/>
<dbReference type="KEGG" id="osg:BST96_11870"/>
<name>A0A1X9NCI7_9GAMM</name>
<dbReference type="Pfam" id="PF03922">
    <property type="entry name" value="OmpW"/>
    <property type="match status" value="1"/>
</dbReference>
<dbReference type="PANTHER" id="PTHR36920:SF1">
    <property type="entry name" value="OUTER MEMBRANE PROTEIN W"/>
    <property type="match status" value="1"/>
</dbReference>
<dbReference type="Gene3D" id="2.40.160.20">
    <property type="match status" value="1"/>
</dbReference>
<sequence length="240" mass="25282">MNKKMLAVILPGLLVSALPLTVMGHQQGEWIARVGAATVDPDESSSLISVEALGGKVQDTGLGLNSDTQVGLTVAYMLTDNIAVELLAATPFDHDVYLTGSGIAGAQPGLPNGTKIASVEHLPPTLSLQYFPLDASSKIQPYAGIGINYTLVLDESLTSAIKADIADGGLAASNLDIDDSVGLSLQLGVDYQLDDTWLINAAVWKMDIETEASFDSAVGKVKADLDIDPWVYMVSIGYKF</sequence>
<dbReference type="Proteomes" id="UP000193450">
    <property type="component" value="Chromosome"/>
</dbReference>
<organism evidence="1 2">
    <name type="scientific">Oceanicoccus sagamiensis</name>
    <dbReference type="NCBI Taxonomy" id="716816"/>
    <lineage>
        <taxon>Bacteria</taxon>
        <taxon>Pseudomonadati</taxon>
        <taxon>Pseudomonadota</taxon>
        <taxon>Gammaproteobacteria</taxon>
        <taxon>Cellvibrionales</taxon>
        <taxon>Spongiibacteraceae</taxon>
        <taxon>Oceanicoccus</taxon>
    </lineage>
</organism>
<dbReference type="InterPro" id="IPR011250">
    <property type="entry name" value="OMP/PagP_B-barrel"/>
</dbReference>
<dbReference type="GO" id="GO:0019867">
    <property type="term" value="C:outer membrane"/>
    <property type="evidence" value="ECO:0007669"/>
    <property type="project" value="InterPro"/>
</dbReference>
<gene>
    <name evidence="1" type="ORF">BST96_11870</name>
</gene>
<keyword evidence="2" id="KW-1185">Reference proteome</keyword>
<accession>A0A1X9NCI7</accession>
<reference evidence="1 2" key="1">
    <citation type="submission" date="2016-11" db="EMBL/GenBank/DDBJ databases">
        <title>Trade-off between light-utilization and light-protection in marine flavobacteria.</title>
        <authorList>
            <person name="Kumagai Y."/>
        </authorList>
    </citation>
    <scope>NUCLEOTIDE SEQUENCE [LARGE SCALE GENOMIC DNA]</scope>
    <source>
        <strain evidence="1 2">NBRC 107125</strain>
    </source>
</reference>
<proteinExistence type="predicted"/>
<dbReference type="STRING" id="716816.BST96_11870"/>
<dbReference type="EMBL" id="CP019343">
    <property type="protein sequence ID" value="ARN74754.1"/>
    <property type="molecule type" value="Genomic_DNA"/>
</dbReference>
<dbReference type="PANTHER" id="PTHR36920">
    <property type="match status" value="1"/>
</dbReference>
<evidence type="ECO:0000313" key="2">
    <source>
        <dbReference type="Proteomes" id="UP000193450"/>
    </source>
</evidence>
<dbReference type="OrthoDB" id="9807574at2"/>